<dbReference type="Proteomes" id="UP000024635">
    <property type="component" value="Unassembled WGS sequence"/>
</dbReference>
<protein>
    <submittedName>
        <fullName evidence="1">Uncharacterized protein</fullName>
    </submittedName>
</protein>
<reference evidence="2" key="1">
    <citation type="journal article" date="2015" name="Nat. Genet.">
        <title>The genome and transcriptome of the zoonotic hookworm Ancylostoma ceylanicum identify infection-specific gene families.</title>
        <authorList>
            <person name="Schwarz E.M."/>
            <person name="Hu Y."/>
            <person name="Antoshechkin I."/>
            <person name="Miller M.M."/>
            <person name="Sternberg P.W."/>
            <person name="Aroian R.V."/>
        </authorList>
    </citation>
    <scope>NUCLEOTIDE SEQUENCE</scope>
    <source>
        <strain evidence="2">HY135</strain>
    </source>
</reference>
<accession>A0A016W571</accession>
<organism evidence="1 2">
    <name type="scientific">Ancylostoma ceylanicum</name>
    <dbReference type="NCBI Taxonomy" id="53326"/>
    <lineage>
        <taxon>Eukaryota</taxon>
        <taxon>Metazoa</taxon>
        <taxon>Ecdysozoa</taxon>
        <taxon>Nematoda</taxon>
        <taxon>Chromadorea</taxon>
        <taxon>Rhabditida</taxon>
        <taxon>Rhabditina</taxon>
        <taxon>Rhabditomorpha</taxon>
        <taxon>Strongyloidea</taxon>
        <taxon>Ancylostomatidae</taxon>
        <taxon>Ancylostomatinae</taxon>
        <taxon>Ancylostoma</taxon>
    </lineage>
</organism>
<sequence>MLLISSGPAIKIEYLLTVKRRHWSAVGPIFLVSGRRMFGHQTHPISALWISLSNLSWRKKSALSDKSH</sequence>
<evidence type="ECO:0000313" key="1">
    <source>
        <dbReference type="EMBL" id="EYC34437.1"/>
    </source>
</evidence>
<keyword evidence="2" id="KW-1185">Reference proteome</keyword>
<gene>
    <name evidence="1" type="primary">Acey_s0001.g413</name>
    <name evidence="1" type="ORF">Y032_0001g413</name>
</gene>
<proteinExistence type="predicted"/>
<dbReference type="EMBL" id="JARK01001337">
    <property type="protein sequence ID" value="EYC34437.1"/>
    <property type="molecule type" value="Genomic_DNA"/>
</dbReference>
<name>A0A016W571_9BILA</name>
<dbReference type="AlphaFoldDB" id="A0A016W571"/>
<comment type="caution">
    <text evidence="1">The sequence shown here is derived from an EMBL/GenBank/DDBJ whole genome shotgun (WGS) entry which is preliminary data.</text>
</comment>
<evidence type="ECO:0000313" key="2">
    <source>
        <dbReference type="Proteomes" id="UP000024635"/>
    </source>
</evidence>